<organism evidence="2 3">
    <name type="scientific">Lomentospora prolificans</name>
    <dbReference type="NCBI Taxonomy" id="41688"/>
    <lineage>
        <taxon>Eukaryota</taxon>
        <taxon>Fungi</taxon>
        <taxon>Dikarya</taxon>
        <taxon>Ascomycota</taxon>
        <taxon>Pezizomycotina</taxon>
        <taxon>Sordariomycetes</taxon>
        <taxon>Hypocreomycetidae</taxon>
        <taxon>Microascales</taxon>
        <taxon>Microascaceae</taxon>
        <taxon>Lomentospora</taxon>
    </lineage>
</organism>
<feature type="compositionally biased region" description="Acidic residues" evidence="1">
    <location>
        <begin position="73"/>
        <end position="84"/>
    </location>
</feature>
<proteinExistence type="predicted"/>
<gene>
    <name evidence="2" type="ORF">jhhlp_008723</name>
</gene>
<dbReference type="EMBL" id="NLAX01001623">
    <property type="protein sequence ID" value="PKS05349.1"/>
    <property type="molecule type" value="Genomic_DNA"/>
</dbReference>
<feature type="region of interest" description="Disordered" evidence="1">
    <location>
        <begin position="1"/>
        <end position="567"/>
    </location>
</feature>
<keyword evidence="3" id="KW-1185">Reference proteome</keyword>
<feature type="compositionally biased region" description="Polar residues" evidence="1">
    <location>
        <begin position="543"/>
        <end position="556"/>
    </location>
</feature>
<protein>
    <submittedName>
        <fullName evidence="2">Uncharacterized protein</fullName>
    </submittedName>
</protein>
<dbReference type="OrthoDB" id="10259785at2759"/>
<sequence>MAEPKIDIQNLLQTGSFPTGRIRSSARGSSESLERSPRFYSGTNSSIDDPVLNPIEPEPSLRYYTPPPPPTVEDSEDLDGEYSEEQPKFKGDVDQHPVILENEDYQYAHNPEQRFVLVTDPTDPKRDPKVDERKNTEPSEQRFVLVSNPNDSKPQSVKPDEDPEARRGRPTKRDLGDLKQTDSGAKQTAAAAAATAGAAAAASKLSARGSSKEKRPSLNRRKSPHDLPQLDTETGGEPRRRASKHVRSRSSTSTYNDEYRYHEPPSPVYGGRPAQDDFLSPEVIKHGPRNREQAYYASSTHTQPSRPKERLFDERLDGPSYSRGPRSTSPAPRRSRPIAELPSKHTSRRSSRGSPPRPDILRGALSRRPESPPRRETRPRRHDGYSDEDVISDAPSSRRNPRKSVVVHDERASVGNLLTPLESRQMTNSRSRSRSTTVGTASPNLYAETIPHAGPRGPRSPGTFSSQVFDSPSVAPPYPTADFMPTQDSVNYHGGTLWDPRSRPRDLQGYAPNPIQINGPSGPREPVDSSRSRYPRQDWQHSPPRNQIQASPSNPFLPSASRPAPAQQLDTSVRKYFEDPRRSGLPALPPCPRKEPVAGMADWLTLPRCDNFNICPTCYTGLFANSPYRSHFIPAPWRPHDQKIACDIGSSLWYPIAWLLTAKNRLPDLRLLTGIADINWETTGAGQECPGEKRAARVWNTIKDPITRRAVPNFNVCYECTMIIEILLPNMRGILVFPESTSQKSSGQCSMHPSPDRQLPLLYFDALENASEAALASGGAPKVAQLAEDIGTISSRVARGGPGCSRDKPTQNQKWYIMASLPELTVCDDCFEDVVYPRLSESPNLVDQFSMYSVRLPVGTCQLYSDRMRTLFDESCRRKDARLLEDAVIERKNKEIEIQAKLDQLKGQPQDDPWVGEAVKKLEQLWKRWE</sequence>
<dbReference type="VEuPathDB" id="FungiDB:jhhlp_008723"/>
<feature type="compositionally biased region" description="Basic and acidic residues" evidence="1">
    <location>
        <begin position="283"/>
        <end position="292"/>
    </location>
</feature>
<feature type="compositionally biased region" description="Basic and acidic residues" evidence="1">
    <location>
        <begin position="85"/>
        <end position="95"/>
    </location>
</feature>
<name>A0A2N3MYU8_9PEZI</name>
<dbReference type="AlphaFoldDB" id="A0A2N3MYU8"/>
<evidence type="ECO:0000256" key="1">
    <source>
        <dbReference type="SAM" id="MobiDB-lite"/>
    </source>
</evidence>
<feature type="compositionally biased region" description="Polar residues" evidence="1">
    <location>
        <begin position="296"/>
        <end position="305"/>
    </location>
</feature>
<feature type="compositionally biased region" description="Low complexity" evidence="1">
    <location>
        <begin position="322"/>
        <end position="332"/>
    </location>
</feature>
<accession>A0A2N3MYU8</accession>
<dbReference type="InParanoid" id="A0A2N3MYU8"/>
<feature type="compositionally biased region" description="Basic and acidic residues" evidence="1">
    <location>
        <begin position="367"/>
        <end position="376"/>
    </location>
</feature>
<feature type="compositionally biased region" description="Low complexity" evidence="1">
    <location>
        <begin position="423"/>
        <end position="442"/>
    </location>
</feature>
<dbReference type="STRING" id="41688.A0A2N3MYU8"/>
<dbReference type="Proteomes" id="UP000233524">
    <property type="component" value="Unassembled WGS sequence"/>
</dbReference>
<reference evidence="2 3" key="1">
    <citation type="journal article" date="2017" name="G3 (Bethesda)">
        <title>First Draft Genome Sequence of the Pathogenic Fungus Lomentospora prolificans (Formerly Scedosporium prolificans).</title>
        <authorList>
            <person name="Luo R."/>
            <person name="Zimin A."/>
            <person name="Workman R."/>
            <person name="Fan Y."/>
            <person name="Pertea G."/>
            <person name="Grossman N."/>
            <person name="Wear M.P."/>
            <person name="Jia B."/>
            <person name="Miller H."/>
            <person name="Casadevall A."/>
            <person name="Timp W."/>
            <person name="Zhang S.X."/>
            <person name="Salzberg S.L."/>
        </authorList>
    </citation>
    <scope>NUCLEOTIDE SEQUENCE [LARGE SCALE GENOMIC DNA]</scope>
    <source>
        <strain evidence="2 3">JHH-5317</strain>
    </source>
</reference>
<comment type="caution">
    <text evidence="2">The sequence shown here is derived from an EMBL/GenBank/DDBJ whole genome shotgun (WGS) entry which is preliminary data.</text>
</comment>
<feature type="compositionally biased region" description="Basic and acidic residues" evidence="1">
    <location>
        <begin position="525"/>
        <end position="539"/>
    </location>
</feature>
<feature type="compositionally biased region" description="Basic and acidic residues" evidence="1">
    <location>
        <begin position="158"/>
        <end position="180"/>
    </location>
</feature>
<feature type="compositionally biased region" description="Low complexity" evidence="1">
    <location>
        <begin position="181"/>
        <end position="209"/>
    </location>
</feature>
<feature type="compositionally biased region" description="Basic and acidic residues" evidence="1">
    <location>
        <begin position="306"/>
        <end position="317"/>
    </location>
</feature>
<evidence type="ECO:0000313" key="3">
    <source>
        <dbReference type="Proteomes" id="UP000233524"/>
    </source>
</evidence>
<evidence type="ECO:0000313" key="2">
    <source>
        <dbReference type="EMBL" id="PKS05349.1"/>
    </source>
</evidence>
<feature type="compositionally biased region" description="Basic and acidic residues" evidence="1">
    <location>
        <begin position="122"/>
        <end position="140"/>
    </location>
</feature>